<dbReference type="InterPro" id="IPR032710">
    <property type="entry name" value="NTF2-like_dom_sf"/>
</dbReference>
<dbReference type="Pfam" id="PF12680">
    <property type="entry name" value="SnoaL_2"/>
    <property type="match status" value="1"/>
</dbReference>
<feature type="domain" description="SnoaL-like" evidence="1">
    <location>
        <begin position="33"/>
        <end position="141"/>
    </location>
</feature>
<keyword evidence="3" id="KW-1185">Reference proteome</keyword>
<proteinExistence type="predicted"/>
<organism evidence="2 3">
    <name type="scientific">Algoriphagus oliviformis</name>
    <dbReference type="NCBI Taxonomy" id="2811231"/>
    <lineage>
        <taxon>Bacteria</taxon>
        <taxon>Pseudomonadati</taxon>
        <taxon>Bacteroidota</taxon>
        <taxon>Cytophagia</taxon>
        <taxon>Cytophagales</taxon>
        <taxon>Cyclobacteriaceae</taxon>
        <taxon>Algoriphagus</taxon>
    </lineage>
</organism>
<accession>A0ABS3BY13</accession>
<dbReference type="EMBL" id="JAFKCT010000001">
    <property type="protein sequence ID" value="MBN7809753.1"/>
    <property type="molecule type" value="Genomic_DNA"/>
</dbReference>
<reference evidence="2 3" key="1">
    <citation type="submission" date="2021-03" db="EMBL/GenBank/DDBJ databases">
        <title>novel species isolated from a fishpond in China.</title>
        <authorList>
            <person name="Lu H."/>
            <person name="Cai Z."/>
        </authorList>
    </citation>
    <scope>NUCLEOTIDE SEQUENCE [LARGE SCALE GENOMIC DNA]</scope>
    <source>
        <strain evidence="2 3">H41</strain>
    </source>
</reference>
<gene>
    <name evidence="2" type="ORF">J0A68_02210</name>
</gene>
<dbReference type="SUPFAM" id="SSF54427">
    <property type="entry name" value="NTF2-like"/>
    <property type="match status" value="1"/>
</dbReference>
<protein>
    <submittedName>
        <fullName evidence="2">Nuclear transport factor 2 family protein</fullName>
    </submittedName>
</protein>
<dbReference type="RefSeq" id="WP_206576552.1">
    <property type="nucleotide sequence ID" value="NZ_JAFKCT010000001.1"/>
</dbReference>
<evidence type="ECO:0000313" key="2">
    <source>
        <dbReference type="EMBL" id="MBN7809753.1"/>
    </source>
</evidence>
<name>A0ABS3BY13_9BACT</name>
<dbReference type="Gene3D" id="3.10.450.50">
    <property type="match status" value="1"/>
</dbReference>
<dbReference type="Proteomes" id="UP000664317">
    <property type="component" value="Unassembled WGS sequence"/>
</dbReference>
<evidence type="ECO:0000259" key="1">
    <source>
        <dbReference type="Pfam" id="PF12680"/>
    </source>
</evidence>
<comment type="caution">
    <text evidence="2">The sequence shown here is derived from an EMBL/GenBank/DDBJ whole genome shotgun (WGS) entry which is preliminary data.</text>
</comment>
<sequence length="142" mass="16114">MKRSMLAFFLALAFTACQESKRYTQQSAEIEAVKSLFAAYESGVLESQRPFYAENAQIFYNAPESEPSTLDEILAKQAEEMAEFSDFSITFDDDGIEMVVTDKGETWVNFWGEWHGTMKATGQKFVIPIHETLQFVDGKVVK</sequence>
<dbReference type="PROSITE" id="PS51257">
    <property type="entry name" value="PROKAR_LIPOPROTEIN"/>
    <property type="match status" value="1"/>
</dbReference>
<evidence type="ECO:0000313" key="3">
    <source>
        <dbReference type="Proteomes" id="UP000664317"/>
    </source>
</evidence>
<dbReference type="InterPro" id="IPR037401">
    <property type="entry name" value="SnoaL-like"/>
</dbReference>